<gene>
    <name evidence="1" type="ORF">TNIN_478241</name>
</gene>
<dbReference type="OrthoDB" id="6443468at2759"/>
<dbReference type="AlphaFoldDB" id="A0A8X7BQK1"/>
<dbReference type="Proteomes" id="UP000886998">
    <property type="component" value="Unassembled WGS sequence"/>
</dbReference>
<dbReference type="EMBL" id="BMAV01001671">
    <property type="protein sequence ID" value="GFY40095.1"/>
    <property type="molecule type" value="Genomic_DNA"/>
</dbReference>
<sequence>MNQQMREEAKQALGELKYSAYGNFITIKSEKSVEACKESLKDAMSSVPKKMYSSVVGPSFGGELNEPSQKSSCCSVLIAAENCNSDDVRKLFKTQINPRKEKIGIQHVKKISDNRIIVNCASEKDRNKLMTIEANPKFLKPTVPKRKNPTMLIRNVPNDVNDSELLDVIWEQNPEILVSNECWNDDRVSFNNFTSSFEDTIDAVLRKYFLCDSISHDNSQHRVLRSDAELVYESDDNVPFFKNRN</sequence>
<evidence type="ECO:0000313" key="2">
    <source>
        <dbReference type="Proteomes" id="UP000886998"/>
    </source>
</evidence>
<evidence type="ECO:0000313" key="1">
    <source>
        <dbReference type="EMBL" id="GFY40095.1"/>
    </source>
</evidence>
<accession>A0A8X7BQK1</accession>
<keyword evidence="2" id="KW-1185">Reference proteome</keyword>
<proteinExistence type="predicted"/>
<organism evidence="1 2">
    <name type="scientific">Trichonephila inaurata madagascariensis</name>
    <dbReference type="NCBI Taxonomy" id="2747483"/>
    <lineage>
        <taxon>Eukaryota</taxon>
        <taxon>Metazoa</taxon>
        <taxon>Ecdysozoa</taxon>
        <taxon>Arthropoda</taxon>
        <taxon>Chelicerata</taxon>
        <taxon>Arachnida</taxon>
        <taxon>Araneae</taxon>
        <taxon>Araneomorphae</taxon>
        <taxon>Entelegynae</taxon>
        <taxon>Araneoidea</taxon>
        <taxon>Nephilidae</taxon>
        <taxon>Trichonephila</taxon>
        <taxon>Trichonephila inaurata</taxon>
    </lineage>
</organism>
<comment type="caution">
    <text evidence="1">The sequence shown here is derived from an EMBL/GenBank/DDBJ whole genome shotgun (WGS) entry which is preliminary data.</text>
</comment>
<reference evidence="1" key="1">
    <citation type="submission" date="2020-08" db="EMBL/GenBank/DDBJ databases">
        <title>Multicomponent nature underlies the extraordinary mechanical properties of spider dragline silk.</title>
        <authorList>
            <person name="Kono N."/>
            <person name="Nakamura H."/>
            <person name="Mori M."/>
            <person name="Yoshida Y."/>
            <person name="Ohtoshi R."/>
            <person name="Malay A.D."/>
            <person name="Moran D.A.P."/>
            <person name="Tomita M."/>
            <person name="Numata K."/>
            <person name="Arakawa K."/>
        </authorList>
    </citation>
    <scope>NUCLEOTIDE SEQUENCE</scope>
</reference>
<name>A0A8X7BQK1_9ARAC</name>
<protein>
    <submittedName>
        <fullName evidence="1">Uncharacterized protein</fullName>
    </submittedName>
</protein>